<feature type="region of interest" description="Disordered" evidence="1">
    <location>
        <begin position="1"/>
        <end position="32"/>
    </location>
</feature>
<gene>
    <name evidence="2" type="ORF">C1SCF055_LOCUS28342</name>
</gene>
<keyword evidence="3" id="KW-0418">Kinase</keyword>
<keyword evidence="3" id="KW-0808">Transferase</keyword>
<reference evidence="2" key="1">
    <citation type="submission" date="2022-10" db="EMBL/GenBank/DDBJ databases">
        <authorList>
            <person name="Chen Y."/>
            <person name="Dougan E. K."/>
            <person name="Chan C."/>
            <person name="Rhodes N."/>
            <person name="Thang M."/>
        </authorList>
    </citation>
    <scope>NUCLEOTIDE SEQUENCE</scope>
</reference>
<evidence type="ECO:0000313" key="2">
    <source>
        <dbReference type="EMBL" id="CAI4002383.1"/>
    </source>
</evidence>
<organism evidence="2">
    <name type="scientific">Cladocopium goreaui</name>
    <dbReference type="NCBI Taxonomy" id="2562237"/>
    <lineage>
        <taxon>Eukaryota</taxon>
        <taxon>Sar</taxon>
        <taxon>Alveolata</taxon>
        <taxon>Dinophyceae</taxon>
        <taxon>Suessiales</taxon>
        <taxon>Symbiodiniaceae</taxon>
        <taxon>Cladocopium</taxon>
    </lineage>
</organism>
<evidence type="ECO:0000313" key="3">
    <source>
        <dbReference type="EMBL" id="CAL4789695.1"/>
    </source>
</evidence>
<accession>A0A9P1D4P8</accession>
<evidence type="ECO:0000256" key="1">
    <source>
        <dbReference type="SAM" id="MobiDB-lite"/>
    </source>
</evidence>
<dbReference type="OrthoDB" id="440193at2759"/>
<keyword evidence="4" id="KW-1185">Reference proteome</keyword>
<dbReference type="Proteomes" id="UP001152797">
    <property type="component" value="Unassembled WGS sequence"/>
</dbReference>
<proteinExistence type="predicted"/>
<feature type="compositionally biased region" description="Polar residues" evidence="1">
    <location>
        <begin position="131"/>
        <end position="142"/>
    </location>
</feature>
<sequence length="169" mass="18756">MKRTAEELDKDQDVSNDTVDDKEKDEPAKVAKPDDFWRCQIEAVYARRNPHKLSNVQALLEKYSGREAILYAKVCKTYDLDPSKFYTDPQAWEEYETDVKPDEPGPDPEPAPSHDATGSGVSVPSLFGISSFDQPVKKSQTCSDSDSDHGDSSQPQEAPKAADGECKTQ</sequence>
<dbReference type="GO" id="GO:0016301">
    <property type="term" value="F:kinase activity"/>
    <property type="evidence" value="ECO:0007669"/>
    <property type="project" value="UniProtKB-KW"/>
</dbReference>
<dbReference type="AlphaFoldDB" id="A0A9P1D4P8"/>
<dbReference type="EMBL" id="CAMXCT010003096">
    <property type="protein sequence ID" value="CAI4002383.1"/>
    <property type="molecule type" value="Genomic_DNA"/>
</dbReference>
<feature type="compositionally biased region" description="Basic and acidic residues" evidence="1">
    <location>
        <begin position="160"/>
        <end position="169"/>
    </location>
</feature>
<protein>
    <submittedName>
        <fullName evidence="3">RAC family serine/threonine-protein kinase-like</fullName>
    </submittedName>
</protein>
<reference evidence="3 4" key="2">
    <citation type="submission" date="2024-05" db="EMBL/GenBank/DDBJ databases">
        <authorList>
            <person name="Chen Y."/>
            <person name="Shah S."/>
            <person name="Dougan E. K."/>
            <person name="Thang M."/>
            <person name="Chan C."/>
        </authorList>
    </citation>
    <scope>NUCLEOTIDE SEQUENCE [LARGE SCALE GENOMIC DNA]</scope>
</reference>
<name>A0A9P1D4P8_9DINO</name>
<dbReference type="EMBL" id="CAMXCT030003096">
    <property type="protein sequence ID" value="CAL4789695.1"/>
    <property type="molecule type" value="Genomic_DNA"/>
</dbReference>
<feature type="region of interest" description="Disordered" evidence="1">
    <location>
        <begin position="89"/>
        <end position="169"/>
    </location>
</feature>
<evidence type="ECO:0000313" key="4">
    <source>
        <dbReference type="Proteomes" id="UP001152797"/>
    </source>
</evidence>
<dbReference type="EMBL" id="CAMXCT020003096">
    <property type="protein sequence ID" value="CAL1155758.1"/>
    <property type="molecule type" value="Genomic_DNA"/>
</dbReference>
<comment type="caution">
    <text evidence="2">The sequence shown here is derived from an EMBL/GenBank/DDBJ whole genome shotgun (WGS) entry which is preliminary data.</text>
</comment>